<evidence type="ECO:0000256" key="2">
    <source>
        <dbReference type="SAM" id="MobiDB-lite"/>
    </source>
</evidence>
<protein>
    <submittedName>
        <fullName evidence="3">Uncharacterized protein DUF3618</fullName>
    </submittedName>
</protein>
<feature type="region of interest" description="Disordered" evidence="2">
    <location>
        <begin position="263"/>
        <end position="308"/>
    </location>
</feature>
<proteinExistence type="predicted"/>
<dbReference type="RefSeq" id="WP_106205892.1">
    <property type="nucleotide sequence ID" value="NZ_PVTD01000007.1"/>
</dbReference>
<organism evidence="3 4">
    <name type="scientific">Aliiruegeria haliotis</name>
    <dbReference type="NCBI Taxonomy" id="1280846"/>
    <lineage>
        <taxon>Bacteria</taxon>
        <taxon>Pseudomonadati</taxon>
        <taxon>Pseudomonadota</taxon>
        <taxon>Alphaproteobacteria</taxon>
        <taxon>Rhodobacterales</taxon>
        <taxon>Roseobacteraceae</taxon>
        <taxon>Aliiruegeria</taxon>
    </lineage>
</organism>
<name>A0A2T0RLR6_9RHOB</name>
<accession>A0A2T0RLR6</accession>
<feature type="coiled-coil region" evidence="1">
    <location>
        <begin position="144"/>
        <end position="171"/>
    </location>
</feature>
<dbReference type="Proteomes" id="UP000239480">
    <property type="component" value="Unassembled WGS sequence"/>
</dbReference>
<reference evidence="3 4" key="1">
    <citation type="submission" date="2018-03" db="EMBL/GenBank/DDBJ databases">
        <title>Genomic Encyclopedia of Archaeal and Bacterial Type Strains, Phase II (KMG-II): from individual species to whole genera.</title>
        <authorList>
            <person name="Goeker M."/>
        </authorList>
    </citation>
    <scope>NUCLEOTIDE SEQUENCE [LARGE SCALE GENOMIC DNA]</scope>
    <source>
        <strain evidence="3 4">DSM 29328</strain>
    </source>
</reference>
<evidence type="ECO:0000256" key="1">
    <source>
        <dbReference type="SAM" id="Coils"/>
    </source>
</evidence>
<evidence type="ECO:0000313" key="3">
    <source>
        <dbReference type="EMBL" id="PRY22136.1"/>
    </source>
</evidence>
<feature type="region of interest" description="Disordered" evidence="2">
    <location>
        <begin position="92"/>
        <end position="114"/>
    </location>
</feature>
<dbReference type="InterPro" id="IPR022062">
    <property type="entry name" value="DUF3618"/>
</dbReference>
<keyword evidence="1" id="KW-0175">Coiled coil</keyword>
<keyword evidence="4" id="KW-1185">Reference proteome</keyword>
<dbReference type="AlphaFoldDB" id="A0A2T0RLR6"/>
<sequence length="308" mass="33165">MSDINDIQSDIAAERMALDAKLSALGNRLSVDNLADEAKDHARGLTDDLVRPILDRVLENVQQRPVATAMVGAGLSWLMSKPAQPQAVATSEHRSVGTYNGPKPAEGDPGLETTVYGAPVHGPSDPPSDATAVEKAQDVAEQVAEQGRRKLMELRGQARELRRHIADGTEEMSDAARTRVIEAREKAIDAIDSTRTQARRSARSSADFVRENPALVGGLALTAGAALAGILLTRRSSDEDTDRDDDRRFDAFDEADRIYDEEVARMHVGTDHSITGELNDSEKRQDAGTSSPSRSATSDGSVLSKLND</sequence>
<gene>
    <name evidence="3" type="ORF">CLV78_10760</name>
</gene>
<dbReference type="OrthoDB" id="7471221at2"/>
<evidence type="ECO:0000313" key="4">
    <source>
        <dbReference type="Proteomes" id="UP000239480"/>
    </source>
</evidence>
<comment type="caution">
    <text evidence="3">The sequence shown here is derived from an EMBL/GenBank/DDBJ whole genome shotgun (WGS) entry which is preliminary data.</text>
</comment>
<dbReference type="EMBL" id="PVTD01000007">
    <property type="protein sequence ID" value="PRY22136.1"/>
    <property type="molecule type" value="Genomic_DNA"/>
</dbReference>
<dbReference type="Pfam" id="PF12277">
    <property type="entry name" value="DUF3618"/>
    <property type="match status" value="1"/>
</dbReference>
<feature type="compositionally biased region" description="Polar residues" evidence="2">
    <location>
        <begin position="287"/>
        <end position="308"/>
    </location>
</feature>